<proteinExistence type="inferred from homology"/>
<dbReference type="AlphaFoldDB" id="A0A7D9HNE2"/>
<dbReference type="Pfam" id="PF09742">
    <property type="entry name" value="Dymeclin"/>
    <property type="match status" value="2"/>
</dbReference>
<comment type="similarity">
    <text evidence="1">Belongs to the dymeclin family.</text>
</comment>
<name>A0A7D9HNE2_PARCT</name>
<dbReference type="PANTHER" id="PTHR12895:SF9">
    <property type="entry name" value="DYMECLIN"/>
    <property type="match status" value="1"/>
</dbReference>
<reference evidence="5" key="1">
    <citation type="submission" date="2020-04" db="EMBL/GenBank/DDBJ databases">
        <authorList>
            <person name="Alioto T."/>
            <person name="Alioto T."/>
            <person name="Gomez Garrido J."/>
        </authorList>
    </citation>
    <scope>NUCLEOTIDE SEQUENCE</scope>
    <source>
        <strain evidence="5">A484AB</strain>
    </source>
</reference>
<protein>
    <recommendedName>
        <fullName evidence="2">Dymeclin</fullName>
    </recommendedName>
</protein>
<evidence type="ECO:0000256" key="2">
    <source>
        <dbReference type="ARBA" id="ARBA00015736"/>
    </source>
</evidence>
<gene>
    <name evidence="5" type="ORF">PACLA_8A004265</name>
</gene>
<evidence type="ECO:0000313" key="5">
    <source>
        <dbReference type="EMBL" id="CAB3987058.1"/>
    </source>
</evidence>
<comment type="caution">
    <text evidence="5">The sequence shown here is derived from an EMBL/GenBank/DDBJ whole genome shotgun (WGS) entry which is preliminary data.</text>
</comment>
<sequence length="699" mass="80387">MGAKPSSINELKENVLLKRLVGQESIPERGQFWEELLAFSFANVYSISDAKLLEEATELLCYNLARNNLQTGNFITLVELCQRKVVDLRKCDGKIDTALCWEVFNSLLLIRSFVKYFIEHSKEEDLFVHFGGFTLAQATKLQRGKLAGQVSQGIQRLPEDSKFQECGLLDDFIDTLVEILAEVPYSEETYALFLEAINMLVILLSVQMFDPDASSNSVIYQIVMTGKCSKRSNKLVMKLLRYYIKQQPLPDELRSGGGKGLIGTLMSWFGSEEPAVEEEDALLANQSLLLLLILVNHCTQGKKLNLYRQALFTFTNSKPKGGTSSGETEEASFYLNAGILYSTLCSQLHTDQTTLLLYLLLHRNPTIASYLLSRTDIDHLVTPILKLLYTAEEQNSHHIYMALIVLLILSQDENFNKSVHEVVLPEVPWFTDRVINNITLGGMLVLVVIRTIQYNMTKMRDKYLHTNCLAALANMSAQFHALHPYVTQRLVRYVLNPYFQYHNISVLHPYVTQRLVSLYAVLAKKHGRVQEQIKQAEQNPHQAMQEDFPQDFVSDLAILEEVIRMVLEIINSCLTNTLHHNPNLVYTLLHRRELFAQFRTHPTFQDIIQNIDTVLAFFSTRLEQHPEQTLSVQVVLDVIKQGTLQWPRDRLKKFPELKFKYVEEEQPEEFFIPYVWSLVYKSAKLYWNPERIQLFHPGP</sequence>
<evidence type="ECO:0000256" key="1">
    <source>
        <dbReference type="ARBA" id="ARBA00010603"/>
    </source>
</evidence>
<dbReference type="GO" id="GO:0005794">
    <property type="term" value="C:Golgi apparatus"/>
    <property type="evidence" value="ECO:0007669"/>
    <property type="project" value="TreeGrafter"/>
</dbReference>
<dbReference type="InterPro" id="IPR019142">
    <property type="entry name" value="Dymeclin"/>
</dbReference>
<evidence type="ECO:0000313" key="6">
    <source>
        <dbReference type="Proteomes" id="UP001152795"/>
    </source>
</evidence>
<organism evidence="5 6">
    <name type="scientific">Paramuricea clavata</name>
    <name type="common">Red gorgonian</name>
    <name type="synonym">Violescent sea-whip</name>
    <dbReference type="NCBI Taxonomy" id="317549"/>
    <lineage>
        <taxon>Eukaryota</taxon>
        <taxon>Metazoa</taxon>
        <taxon>Cnidaria</taxon>
        <taxon>Anthozoa</taxon>
        <taxon>Octocorallia</taxon>
        <taxon>Malacalcyonacea</taxon>
        <taxon>Plexauridae</taxon>
        <taxon>Paramuricea</taxon>
    </lineage>
</organism>
<keyword evidence="6" id="KW-1185">Reference proteome</keyword>
<dbReference type="EMBL" id="CACRXK020001114">
    <property type="protein sequence ID" value="CAB3987058.1"/>
    <property type="molecule type" value="Genomic_DNA"/>
</dbReference>
<dbReference type="OrthoDB" id="10253409at2759"/>
<dbReference type="GO" id="GO:0007030">
    <property type="term" value="P:Golgi organization"/>
    <property type="evidence" value="ECO:0007669"/>
    <property type="project" value="TreeGrafter"/>
</dbReference>
<keyword evidence="3" id="KW-0519">Myristate</keyword>
<keyword evidence="4" id="KW-0449">Lipoprotein</keyword>
<dbReference type="PANTHER" id="PTHR12895">
    <property type="entry name" value="DYMECLIN"/>
    <property type="match status" value="1"/>
</dbReference>
<accession>A0A7D9HNE2</accession>
<evidence type="ECO:0000256" key="4">
    <source>
        <dbReference type="ARBA" id="ARBA00023288"/>
    </source>
</evidence>
<evidence type="ECO:0000256" key="3">
    <source>
        <dbReference type="ARBA" id="ARBA00022707"/>
    </source>
</evidence>
<dbReference type="Proteomes" id="UP001152795">
    <property type="component" value="Unassembled WGS sequence"/>
</dbReference>